<protein>
    <recommendedName>
        <fullName evidence="18">Leucine-rich repeat-containing N-terminal plant-type domain-containing protein</fullName>
    </recommendedName>
</protein>
<proteinExistence type="inferred from homology"/>
<evidence type="ECO:0000256" key="2">
    <source>
        <dbReference type="ARBA" id="ARBA00009592"/>
    </source>
</evidence>
<dbReference type="Proteomes" id="UP000824890">
    <property type="component" value="Unassembled WGS sequence"/>
</dbReference>
<dbReference type="Pfam" id="PF13855">
    <property type="entry name" value="LRR_8"/>
    <property type="match status" value="2"/>
</dbReference>
<evidence type="ECO:0000313" key="16">
    <source>
        <dbReference type="EMBL" id="KAH0921780.1"/>
    </source>
</evidence>
<keyword evidence="7" id="KW-0677">Repeat</keyword>
<dbReference type="EMBL" id="JAGKQM010000006">
    <property type="protein sequence ID" value="KAH0921780.1"/>
    <property type="molecule type" value="Genomic_DNA"/>
</dbReference>
<dbReference type="SMART" id="SM00369">
    <property type="entry name" value="LRR_TYP"/>
    <property type="match status" value="7"/>
</dbReference>
<organism evidence="16 17">
    <name type="scientific">Brassica napus</name>
    <name type="common">Rape</name>
    <dbReference type="NCBI Taxonomy" id="3708"/>
    <lineage>
        <taxon>Eukaryota</taxon>
        <taxon>Viridiplantae</taxon>
        <taxon>Streptophyta</taxon>
        <taxon>Embryophyta</taxon>
        <taxon>Tracheophyta</taxon>
        <taxon>Spermatophyta</taxon>
        <taxon>Magnoliopsida</taxon>
        <taxon>eudicotyledons</taxon>
        <taxon>Gunneridae</taxon>
        <taxon>Pentapetalae</taxon>
        <taxon>rosids</taxon>
        <taxon>malvids</taxon>
        <taxon>Brassicales</taxon>
        <taxon>Brassicaceae</taxon>
        <taxon>Brassiceae</taxon>
        <taxon>Brassica</taxon>
    </lineage>
</organism>
<feature type="domain" description="Leucine-rich repeat-containing N-terminal plant-type" evidence="14">
    <location>
        <begin position="395"/>
        <end position="438"/>
    </location>
</feature>
<evidence type="ECO:0000256" key="5">
    <source>
        <dbReference type="ARBA" id="ARBA00022692"/>
    </source>
</evidence>
<dbReference type="InterPro" id="IPR003591">
    <property type="entry name" value="Leu-rich_rpt_typical-subtyp"/>
</dbReference>
<name>A0ABQ8CXD5_BRANA</name>
<feature type="signal peptide" evidence="13">
    <location>
        <begin position="1"/>
        <end position="21"/>
    </location>
</feature>
<reference evidence="16 17" key="1">
    <citation type="submission" date="2021-05" db="EMBL/GenBank/DDBJ databases">
        <title>Genome Assembly of Synthetic Allotetraploid Brassica napus Reveals Homoeologous Exchanges between Subgenomes.</title>
        <authorList>
            <person name="Davis J.T."/>
        </authorList>
    </citation>
    <scope>NUCLEOTIDE SEQUENCE [LARGE SCALE GENOMIC DNA]</scope>
    <source>
        <strain evidence="17">cv. Da-Ae</strain>
        <tissue evidence="16">Seedling</tissue>
    </source>
</reference>
<evidence type="ECO:0000256" key="11">
    <source>
        <dbReference type="ARBA" id="ARBA00023180"/>
    </source>
</evidence>
<keyword evidence="17" id="KW-1185">Reference proteome</keyword>
<keyword evidence="6 13" id="KW-0732">Signal</keyword>
<keyword evidence="8 12" id="KW-1133">Transmembrane helix</keyword>
<dbReference type="SUPFAM" id="SSF81606">
    <property type="entry name" value="PP2C-like"/>
    <property type="match status" value="1"/>
</dbReference>
<keyword evidence="11" id="KW-0325">Glycoprotein</keyword>
<dbReference type="InterPro" id="IPR046956">
    <property type="entry name" value="RLP23-like"/>
</dbReference>
<keyword evidence="10" id="KW-0675">Receptor</keyword>
<keyword evidence="4" id="KW-0433">Leucine-rich repeat</keyword>
<evidence type="ECO:0000256" key="13">
    <source>
        <dbReference type="SAM" id="SignalP"/>
    </source>
</evidence>
<evidence type="ECO:0008006" key="18">
    <source>
        <dbReference type="Google" id="ProtNLM"/>
    </source>
</evidence>
<evidence type="ECO:0000256" key="7">
    <source>
        <dbReference type="ARBA" id="ARBA00022737"/>
    </source>
</evidence>
<gene>
    <name evidence="16" type="ORF">HID58_021798</name>
</gene>
<dbReference type="SUPFAM" id="SSF52058">
    <property type="entry name" value="L domain-like"/>
    <property type="match status" value="4"/>
</dbReference>
<evidence type="ECO:0000256" key="12">
    <source>
        <dbReference type="SAM" id="Phobius"/>
    </source>
</evidence>
<evidence type="ECO:0000256" key="8">
    <source>
        <dbReference type="ARBA" id="ARBA00022989"/>
    </source>
</evidence>
<comment type="caution">
    <text evidence="16">The sequence shown here is derived from an EMBL/GenBank/DDBJ whole genome shotgun (WGS) entry which is preliminary data.</text>
</comment>
<evidence type="ECO:0000259" key="15">
    <source>
        <dbReference type="Pfam" id="PF23598"/>
    </source>
</evidence>
<evidence type="ECO:0000256" key="1">
    <source>
        <dbReference type="ARBA" id="ARBA00004251"/>
    </source>
</evidence>
<feature type="chain" id="PRO_5045123335" description="Leucine-rich repeat-containing N-terminal plant-type domain-containing protein" evidence="13">
    <location>
        <begin position="22"/>
        <end position="1023"/>
    </location>
</feature>
<dbReference type="PRINTS" id="PR00019">
    <property type="entry name" value="LEURICHRPT"/>
</dbReference>
<dbReference type="InterPro" id="IPR055414">
    <property type="entry name" value="LRR_R13L4/SHOC2-like"/>
</dbReference>
<dbReference type="PROSITE" id="PS51450">
    <property type="entry name" value="LRR"/>
    <property type="match status" value="1"/>
</dbReference>
<dbReference type="Pfam" id="PF23598">
    <property type="entry name" value="LRR_14"/>
    <property type="match status" value="1"/>
</dbReference>
<dbReference type="InterPro" id="IPR036457">
    <property type="entry name" value="PPM-type-like_dom_sf"/>
</dbReference>
<dbReference type="InterPro" id="IPR032675">
    <property type="entry name" value="LRR_dom_sf"/>
</dbReference>
<comment type="similarity">
    <text evidence="2">Belongs to the RLP family.</text>
</comment>
<evidence type="ECO:0000259" key="14">
    <source>
        <dbReference type="Pfam" id="PF08263"/>
    </source>
</evidence>
<dbReference type="InterPro" id="IPR001611">
    <property type="entry name" value="Leu-rich_rpt"/>
</dbReference>
<dbReference type="PANTHER" id="PTHR48061:SF46">
    <property type="entry name" value="LEUCINE-RICH REPEAT-CONTAINING N-TERMINAL PLANT-TYPE DOMAIN-CONTAINING PROTEIN"/>
    <property type="match status" value="1"/>
</dbReference>
<evidence type="ECO:0000256" key="10">
    <source>
        <dbReference type="ARBA" id="ARBA00023170"/>
    </source>
</evidence>
<dbReference type="InterPro" id="IPR013210">
    <property type="entry name" value="LRR_N_plant-typ"/>
</dbReference>
<evidence type="ECO:0000256" key="9">
    <source>
        <dbReference type="ARBA" id="ARBA00023136"/>
    </source>
</evidence>
<evidence type="ECO:0000313" key="17">
    <source>
        <dbReference type="Proteomes" id="UP000824890"/>
    </source>
</evidence>
<dbReference type="Gene3D" id="3.80.10.10">
    <property type="entry name" value="Ribonuclease Inhibitor"/>
    <property type="match status" value="5"/>
</dbReference>
<feature type="transmembrane region" description="Helical" evidence="12">
    <location>
        <begin position="965"/>
        <end position="990"/>
    </location>
</feature>
<keyword evidence="3" id="KW-1003">Cell membrane</keyword>
<keyword evidence="9 12" id="KW-0472">Membrane</keyword>
<sequence length="1023" mass="113298">MLIPIQSYFILFLSLIFNTLASPRLEMNALLEFKNEFPLSAPDPHASFAFSFSSWNTSSDHCSWKGVTCNANSGEVISLFLQFIFLNGSLKANSSLLKLQHLDSLTLSHCNLIGKIPSSLGNLSHLIDLDLYGEVPPTIGNLNQLTFMVLASNNLSEFGNTSSSSKLEWLNLASNNFNGPIPESISGFLKLGVLDLSNNSFLGPIPGSMSQLVSLRVLDLSYNKLEGQVPIIGEASKIFDQLQVHGISESERKQVQGHVIFLVILPNSPSYHTWTSPTTFSKVQFHEALSFKDNIDNALLSPLPVCDEGEKGTRISYQNTFNLEAAKTTETTNQVSTLCGHFGIYDGHGGRLAAEFAKKHLHLNVLSSGMMIPSQSFFIFFLSIIFNTLASPTLQRDALLEFKNEFPISEPDDPLQKSLSSWNTSSSDHCSWEGVTCNANSGEVISFSLQFIFLNGGEIPSSLGNLSNLKHLEISSNQDLAGEIPSSLGNFSHLMYLDLSANDLVGEIPSSLGNLNQLTFMRFSTNNLTGHIPSSFANFNKLSNLDLSRNQFSGGDLPLILSNLTSLSELDLSNNHFKSKLPSNMSRLHNLKKLFSRECPYIPLYDSNATSFTGPIPGSISKLISLNDLDLSYNKLEGQVPSFLWRIETLALRHNYFSSLEEPLQVVLNVSHADLGSNSFQGLVSDVDLSSNALQGLIPQWICKSTSLSFLDLSNNHLTGSIPSCLMSYTASLGDIILRNNNLSGFLPNIFTNAIKLRSLDVSRNRLVGKLPKSLINCESMEYLNLKGNKFKDTFPSWLGSLGSLHVLFLESNAFYGPVSSRFWFPSMRVIDISHNNFNGTLPQDYFVNWLQMSTVEGAEFSYQDGKPFNYEDLIEMMYKGVDTEFPRIFLGYKAIDFSGNKFTGRIPKSVGLLKELIHVNFSRNAFTGSIPSSFANLTNLEALDLSHNKLSDLQQSEEFSSEEVLNWIGAAIAFGPGMFCGFVIGHIFFTSHKYIWFMENFGRNHPGGIITLEDFQDTEHIT</sequence>
<accession>A0ABQ8CXD5</accession>
<dbReference type="PANTHER" id="PTHR48061">
    <property type="entry name" value="LEUCINE-RICH REPEAT RECEPTOR PROTEIN KINASE EMS1-LIKE-RELATED"/>
    <property type="match status" value="1"/>
</dbReference>
<feature type="domain" description="Leucine-rich repeat-containing N-terminal plant-type" evidence="14">
    <location>
        <begin position="28"/>
        <end position="70"/>
    </location>
</feature>
<evidence type="ECO:0000256" key="3">
    <source>
        <dbReference type="ARBA" id="ARBA00022475"/>
    </source>
</evidence>
<comment type="subcellular location">
    <subcellularLocation>
        <location evidence="1">Cell membrane</location>
        <topology evidence="1">Single-pass type I membrane protein</topology>
    </subcellularLocation>
</comment>
<dbReference type="Pfam" id="PF08263">
    <property type="entry name" value="LRRNT_2"/>
    <property type="match status" value="2"/>
</dbReference>
<keyword evidence="5 12" id="KW-0812">Transmembrane</keyword>
<dbReference type="Pfam" id="PF00560">
    <property type="entry name" value="LRR_1"/>
    <property type="match status" value="3"/>
</dbReference>
<feature type="domain" description="Disease resistance R13L4/SHOC-2-like LRR" evidence="15">
    <location>
        <begin position="459"/>
        <end position="654"/>
    </location>
</feature>
<evidence type="ECO:0000256" key="4">
    <source>
        <dbReference type="ARBA" id="ARBA00022614"/>
    </source>
</evidence>
<evidence type="ECO:0000256" key="6">
    <source>
        <dbReference type="ARBA" id="ARBA00022729"/>
    </source>
</evidence>